<dbReference type="AlphaFoldDB" id="A0AAV7EX52"/>
<dbReference type="EMBL" id="JAINDJ010000003">
    <property type="protein sequence ID" value="KAG9453398.1"/>
    <property type="molecule type" value="Genomic_DNA"/>
</dbReference>
<evidence type="ECO:0000313" key="2">
    <source>
        <dbReference type="EMBL" id="KAG9453398.1"/>
    </source>
</evidence>
<dbReference type="Proteomes" id="UP000825729">
    <property type="component" value="Unassembled WGS sequence"/>
</dbReference>
<gene>
    <name evidence="2" type="ORF">H6P81_006302</name>
</gene>
<evidence type="ECO:0000259" key="1">
    <source>
        <dbReference type="Pfam" id="PF07727"/>
    </source>
</evidence>
<comment type="caution">
    <text evidence="2">The sequence shown here is derived from an EMBL/GenBank/DDBJ whole genome shotgun (WGS) entry which is preliminary data.</text>
</comment>
<protein>
    <recommendedName>
        <fullName evidence="1">Reverse transcriptase Ty1/copia-type domain-containing protein</fullName>
    </recommendedName>
</protein>
<dbReference type="PANTHER" id="PTHR11439">
    <property type="entry name" value="GAG-POL-RELATED RETROTRANSPOSON"/>
    <property type="match status" value="1"/>
</dbReference>
<name>A0AAV7EX52_ARIFI</name>
<evidence type="ECO:0000313" key="3">
    <source>
        <dbReference type="Proteomes" id="UP000825729"/>
    </source>
</evidence>
<dbReference type="Pfam" id="PF07727">
    <property type="entry name" value="RVT_2"/>
    <property type="match status" value="1"/>
</dbReference>
<dbReference type="PANTHER" id="PTHR11439:SF467">
    <property type="entry name" value="INTEGRASE CATALYTIC DOMAIN-CONTAINING PROTEIN"/>
    <property type="match status" value="1"/>
</dbReference>
<organism evidence="2 3">
    <name type="scientific">Aristolochia fimbriata</name>
    <name type="common">White veined hardy Dutchman's pipe vine</name>
    <dbReference type="NCBI Taxonomy" id="158543"/>
    <lineage>
        <taxon>Eukaryota</taxon>
        <taxon>Viridiplantae</taxon>
        <taxon>Streptophyta</taxon>
        <taxon>Embryophyta</taxon>
        <taxon>Tracheophyta</taxon>
        <taxon>Spermatophyta</taxon>
        <taxon>Magnoliopsida</taxon>
        <taxon>Magnoliidae</taxon>
        <taxon>Piperales</taxon>
        <taxon>Aristolochiaceae</taxon>
        <taxon>Aristolochia</taxon>
    </lineage>
</organism>
<dbReference type="SUPFAM" id="SSF56672">
    <property type="entry name" value="DNA/RNA polymerases"/>
    <property type="match status" value="1"/>
</dbReference>
<dbReference type="InterPro" id="IPR043502">
    <property type="entry name" value="DNA/RNA_pol_sf"/>
</dbReference>
<dbReference type="InterPro" id="IPR013103">
    <property type="entry name" value="RVT_2"/>
</dbReference>
<accession>A0AAV7EX52</accession>
<reference evidence="2 3" key="1">
    <citation type="submission" date="2021-07" db="EMBL/GenBank/DDBJ databases">
        <title>The Aristolochia fimbriata genome: insights into angiosperm evolution, floral development and chemical biosynthesis.</title>
        <authorList>
            <person name="Jiao Y."/>
        </authorList>
    </citation>
    <scope>NUCLEOTIDE SEQUENCE [LARGE SCALE GENOMIC DNA]</scope>
    <source>
        <strain evidence="2">IBCAS-2021</strain>
        <tissue evidence="2">Leaf</tissue>
    </source>
</reference>
<keyword evidence="3" id="KW-1185">Reference proteome</keyword>
<sequence length="365" mass="42117">MTSDVSDPNEEVLDDPQTYEQALESKESTAWLKTIQEELDSMDKNKVWELVELPEGLAVKDQGEKVCRLTKAIYGLKQSPRQWFFTFHKVITEYGFIPNLYDPCVYTQVSGGKFVILSLYVDDILLMRNDLDIVLRIKEWLKTQFDMKDMGEDSFILGIKIESDKKIKKLLLSQERYLDNLLKRFGVIGWKTIDFISRFINRQVYQRKLTPSSDEKRLKMQSIPYAQVVGSLTYAMLCTRSDLGFVVNLVSRYQSNPSALHWQAVKRILRYLLGTKDYKLTYQTDELVPIGYADSNYVGGPDDRKSTSGFVFTLPDAPISWGSKKQKCVVKTTMEAEFVSCSLASTKSCVDQRFLRRLEIELLGW</sequence>
<feature type="domain" description="Reverse transcriptase Ty1/copia-type" evidence="1">
    <location>
        <begin position="51"/>
        <end position="190"/>
    </location>
</feature>
<dbReference type="CDD" id="cd09272">
    <property type="entry name" value="RNase_HI_RT_Ty1"/>
    <property type="match status" value="1"/>
</dbReference>
<proteinExistence type="predicted"/>